<dbReference type="PANTHER" id="PTHR35007">
    <property type="entry name" value="INTEGRAL MEMBRANE PROTEIN-RELATED"/>
    <property type="match status" value="1"/>
</dbReference>
<accession>A0A3Q8X5V2</accession>
<gene>
    <name evidence="2" type="ORF">EJC50_09960</name>
</gene>
<dbReference type="EMBL" id="CP034437">
    <property type="protein sequence ID" value="AZN39937.1"/>
    <property type="molecule type" value="Genomic_DNA"/>
</dbReference>
<keyword evidence="1" id="KW-0812">Transmembrane</keyword>
<dbReference type="AlphaFoldDB" id="A0A3Q8X5V2"/>
<dbReference type="KEGG" id="palb:EJC50_09960"/>
<proteinExistence type="predicted"/>
<protein>
    <recommendedName>
        <fullName evidence="4">Pilus assembly protein TadB</fullName>
    </recommendedName>
</protein>
<evidence type="ECO:0000256" key="1">
    <source>
        <dbReference type="SAM" id="Phobius"/>
    </source>
</evidence>
<feature type="transmembrane region" description="Helical" evidence="1">
    <location>
        <begin position="45"/>
        <end position="65"/>
    </location>
</feature>
<feature type="transmembrane region" description="Helical" evidence="1">
    <location>
        <begin position="21"/>
        <end position="39"/>
    </location>
</feature>
<feature type="transmembrane region" description="Helical" evidence="1">
    <location>
        <begin position="198"/>
        <end position="222"/>
    </location>
</feature>
<reference evidence="3" key="1">
    <citation type="submission" date="2018-12" db="EMBL/GenBank/DDBJ databases">
        <title>Genome sequence of Peanibacillus sp.</title>
        <authorList>
            <person name="Subramani G."/>
            <person name="Srinivasan S."/>
            <person name="Kim M.K."/>
        </authorList>
    </citation>
    <scope>NUCLEOTIDE SEQUENCE [LARGE SCALE GENOMIC DNA]</scope>
    <source>
        <strain evidence="3">18JY67-1</strain>
    </source>
</reference>
<feature type="transmembrane region" description="Helical" evidence="1">
    <location>
        <begin position="228"/>
        <end position="245"/>
    </location>
</feature>
<keyword evidence="3" id="KW-1185">Reference proteome</keyword>
<dbReference type="PANTHER" id="PTHR35007:SF1">
    <property type="entry name" value="PILUS ASSEMBLY PROTEIN"/>
    <property type="match status" value="1"/>
</dbReference>
<dbReference type="OrthoDB" id="9796142at2"/>
<dbReference type="Proteomes" id="UP000272528">
    <property type="component" value="Chromosome"/>
</dbReference>
<keyword evidence="1" id="KW-0472">Membrane</keyword>
<dbReference type="RefSeq" id="WP_126015012.1">
    <property type="nucleotide sequence ID" value="NZ_CP034437.1"/>
</dbReference>
<organism evidence="2 3">
    <name type="scientific">Paenibacillus albus</name>
    <dbReference type="NCBI Taxonomy" id="2495582"/>
    <lineage>
        <taxon>Bacteria</taxon>
        <taxon>Bacillati</taxon>
        <taxon>Bacillota</taxon>
        <taxon>Bacilli</taxon>
        <taxon>Bacillales</taxon>
        <taxon>Paenibacillaceae</taxon>
        <taxon>Paenibacillus</taxon>
    </lineage>
</organism>
<evidence type="ECO:0008006" key="4">
    <source>
        <dbReference type="Google" id="ProtNLM"/>
    </source>
</evidence>
<evidence type="ECO:0000313" key="3">
    <source>
        <dbReference type="Proteomes" id="UP000272528"/>
    </source>
</evidence>
<keyword evidence="1" id="KW-1133">Transmembrane helix</keyword>
<name>A0A3Q8X5V2_9BACL</name>
<sequence length="253" mass="27969">MNNNMRTPDYTVSPSGLFDHIVAFLIGFVAGSMVLFIFYKIMILSIIGGAIVGTVWIFVSSNNAINKRKRKLRVQFFDLLEALSVSMRAGNPMAKALQNAREDLLLIYSDDSDVIVELDLIIGKFHNTVPLSEGIADFAQRSEIEDIASFASIYATIEGKSSRADEIVRETQQIISDKMAIEMEIETLMTAAKSEVNIMLLMPLIILLVIGYAGAGFMDVIYTTSEGRLVATGGFIVFIISFIMARKFSNVKL</sequence>
<evidence type="ECO:0000313" key="2">
    <source>
        <dbReference type="EMBL" id="AZN39937.1"/>
    </source>
</evidence>